<keyword evidence="3" id="KW-1185">Reference proteome</keyword>
<dbReference type="EMBL" id="JACSIT010000149">
    <property type="protein sequence ID" value="MBC6996173.1"/>
    <property type="molecule type" value="Genomic_DNA"/>
</dbReference>
<dbReference type="AlphaFoldDB" id="A0A923PL58"/>
<keyword evidence="1" id="KW-1133">Transmembrane helix</keyword>
<keyword evidence="1" id="KW-0472">Membrane</keyword>
<feature type="transmembrane region" description="Helical" evidence="1">
    <location>
        <begin position="260"/>
        <end position="277"/>
    </location>
</feature>
<dbReference type="RefSeq" id="WP_187468188.1">
    <property type="nucleotide sequence ID" value="NZ_JACSIT010000149.1"/>
</dbReference>
<sequence length="310" mass="33997">MAKQNGASVFGRWLRRRGNGVFYWLFYGHLWIALAAAGLTWLSLHRSFGAEHASGYPVVCTVVFCATLGVYTLHRYLSFFRAKQLLTARRYGLVRRHPQICLLVGAGSLALALVLGADDYAAAWPWLLLALPMTVFYLTPPWPGWRRLRDLPYVKVIWVAGAWAIMTVALPGAVLATVAGREQTEAMLSGQFGLEFLVRFLFVLAVALLFDLRDVELDRAQGVRTVANAAPGVHRWLTYGALTASGVLGLLTGLPRVADLVLGLVYLAMLPVARLTYARVSEDWYAVVVNGLLLAPPVVYALCLQLGIAG</sequence>
<evidence type="ECO:0000256" key="1">
    <source>
        <dbReference type="SAM" id="Phobius"/>
    </source>
</evidence>
<evidence type="ECO:0000313" key="3">
    <source>
        <dbReference type="Proteomes" id="UP000650081"/>
    </source>
</evidence>
<feature type="transmembrane region" description="Helical" evidence="1">
    <location>
        <begin position="196"/>
        <end position="215"/>
    </location>
</feature>
<feature type="transmembrane region" description="Helical" evidence="1">
    <location>
        <begin position="56"/>
        <end position="77"/>
    </location>
</feature>
<comment type="caution">
    <text evidence="2">The sequence shown here is derived from an EMBL/GenBank/DDBJ whole genome shotgun (WGS) entry which is preliminary data.</text>
</comment>
<name>A0A923PL58_9BACT</name>
<feature type="transmembrane region" description="Helical" evidence="1">
    <location>
        <begin position="98"/>
        <end position="117"/>
    </location>
</feature>
<feature type="transmembrane region" description="Helical" evidence="1">
    <location>
        <begin position="284"/>
        <end position="308"/>
    </location>
</feature>
<reference evidence="2" key="1">
    <citation type="submission" date="2020-08" db="EMBL/GenBank/DDBJ databases">
        <title>Lewinella bacteria from marine environments.</title>
        <authorList>
            <person name="Zhong Y."/>
        </authorList>
    </citation>
    <scope>NUCLEOTIDE SEQUENCE</scope>
    <source>
        <strain evidence="2">KCTC 42187</strain>
    </source>
</reference>
<evidence type="ECO:0008006" key="4">
    <source>
        <dbReference type="Google" id="ProtNLM"/>
    </source>
</evidence>
<protein>
    <recommendedName>
        <fullName evidence="4">Prenyltransferase</fullName>
    </recommendedName>
</protein>
<feature type="transmembrane region" description="Helical" evidence="1">
    <location>
        <begin position="156"/>
        <end position="176"/>
    </location>
</feature>
<proteinExistence type="predicted"/>
<dbReference type="Proteomes" id="UP000650081">
    <property type="component" value="Unassembled WGS sequence"/>
</dbReference>
<feature type="transmembrane region" description="Helical" evidence="1">
    <location>
        <begin position="123"/>
        <end position="144"/>
    </location>
</feature>
<gene>
    <name evidence="2" type="ORF">H9S92_18525</name>
</gene>
<feature type="transmembrane region" description="Helical" evidence="1">
    <location>
        <begin position="236"/>
        <end position="254"/>
    </location>
</feature>
<evidence type="ECO:0000313" key="2">
    <source>
        <dbReference type="EMBL" id="MBC6996173.1"/>
    </source>
</evidence>
<keyword evidence="1" id="KW-0812">Transmembrane</keyword>
<feature type="transmembrane region" description="Helical" evidence="1">
    <location>
        <begin position="21"/>
        <end position="44"/>
    </location>
</feature>
<organism evidence="2 3">
    <name type="scientific">Neolewinella lacunae</name>
    <dbReference type="NCBI Taxonomy" id="1517758"/>
    <lineage>
        <taxon>Bacteria</taxon>
        <taxon>Pseudomonadati</taxon>
        <taxon>Bacteroidota</taxon>
        <taxon>Saprospiria</taxon>
        <taxon>Saprospirales</taxon>
        <taxon>Lewinellaceae</taxon>
        <taxon>Neolewinella</taxon>
    </lineage>
</organism>
<accession>A0A923PL58</accession>